<feature type="signal peptide" evidence="1">
    <location>
        <begin position="1"/>
        <end position="25"/>
    </location>
</feature>
<proteinExistence type="predicted"/>
<accession>A0ABS1M0L6</accession>
<dbReference type="Proteomes" id="UP000602198">
    <property type="component" value="Unassembled WGS sequence"/>
</dbReference>
<evidence type="ECO:0000313" key="3">
    <source>
        <dbReference type="Proteomes" id="UP000602198"/>
    </source>
</evidence>
<dbReference type="EMBL" id="JAERRJ010000002">
    <property type="protein sequence ID" value="MBL1074218.1"/>
    <property type="molecule type" value="Genomic_DNA"/>
</dbReference>
<feature type="chain" id="PRO_5046148633" description="Lipoprotein" evidence="1">
    <location>
        <begin position="26"/>
        <end position="649"/>
    </location>
</feature>
<dbReference type="InterPro" id="IPR021459">
    <property type="entry name" value="GH101-related"/>
</dbReference>
<evidence type="ECO:0000256" key="1">
    <source>
        <dbReference type="SAM" id="SignalP"/>
    </source>
</evidence>
<gene>
    <name evidence="2" type="ORF">JK358_07395</name>
</gene>
<sequence>MRGRRLYRLSAVIIIASLTATGLTACGENRGKSAPRVNGNQVVIDIGGGTAEIDTTTLAVSAIAAGHRLDLSAPAVGDLGSAGTVTVDDDAAQWRYPDRGLTVTATARDGRLRMTVHSDRDQQLAWPVTGGDPTSEALQLPRGEGLSLPVRDPFWNGPGTGLVGEPIAMTSGLTMPFWGYRLAGRGVSYLVPTDIGSSLTVHSDNGRLLASAAHDFDARADTRRYTVTFALTDDSPVAAAKDYRDWLQRHGEFRSLQDKIDENPAITRLLGAFHAYLWGDGRDPDTVRHMLELGLSRMWLGYDADEHPLSAAAVQAAKDSGYLAGPYDSWANAQDPATADNPSSVWPGLYPDGCVRRSDGTPETGFGGRGCYLSSEVLEQNPQLYRDRYTRMTGNGADTYFLDVDAAGEFFDDFGTGHPMNQRQDRENRLARLRWLADDRKQVLGSESAGAWAAPALAFDHGAQTPVSDLLWTLQRDRETWGGYAPARAPGVYFKPVDLPAAAVTAMFDPAYRVPLYETALHDSIINLDRWELSYYKLPQQRTMRALTAILYNTPLNFVLDRATLDAHGAEMARLQQFFAPLHQAVGTRAMTDFRRLTDDHLVQRSVFGDGALVVTANFGTRDYDGLPGGCVDARLQGEPTPRRLCPAQ</sequence>
<keyword evidence="1" id="KW-0732">Signal</keyword>
<evidence type="ECO:0000313" key="2">
    <source>
        <dbReference type="EMBL" id="MBL1074218.1"/>
    </source>
</evidence>
<dbReference type="Pfam" id="PF11308">
    <property type="entry name" value="Glyco_hydro_129"/>
    <property type="match status" value="1"/>
</dbReference>
<protein>
    <recommendedName>
        <fullName evidence="4">Lipoprotein</fullName>
    </recommendedName>
</protein>
<dbReference type="PROSITE" id="PS51257">
    <property type="entry name" value="PROKAR_LIPOPROTEIN"/>
    <property type="match status" value="1"/>
</dbReference>
<comment type="caution">
    <text evidence="2">The sequence shown here is derived from an EMBL/GenBank/DDBJ whole genome shotgun (WGS) entry which is preliminary data.</text>
</comment>
<keyword evidence="3" id="KW-1185">Reference proteome</keyword>
<reference evidence="2 3" key="1">
    <citation type="submission" date="2021-01" db="EMBL/GenBank/DDBJ databases">
        <title>WGS of actinomycetes isolated from Thailand.</title>
        <authorList>
            <person name="Thawai C."/>
        </authorList>
    </citation>
    <scope>NUCLEOTIDE SEQUENCE [LARGE SCALE GENOMIC DNA]</scope>
    <source>
        <strain evidence="2 3">LPG 2</strain>
    </source>
</reference>
<name>A0ABS1M0L6_9NOCA</name>
<organism evidence="2 3">
    <name type="scientific">Nocardia acididurans</name>
    <dbReference type="NCBI Taxonomy" id="2802282"/>
    <lineage>
        <taxon>Bacteria</taxon>
        <taxon>Bacillati</taxon>
        <taxon>Actinomycetota</taxon>
        <taxon>Actinomycetes</taxon>
        <taxon>Mycobacteriales</taxon>
        <taxon>Nocardiaceae</taxon>
        <taxon>Nocardia</taxon>
    </lineage>
</organism>
<evidence type="ECO:0008006" key="4">
    <source>
        <dbReference type="Google" id="ProtNLM"/>
    </source>
</evidence>